<organism evidence="2 3">
    <name type="scientific">Streptomyces thinghirensis</name>
    <dbReference type="NCBI Taxonomy" id="551547"/>
    <lineage>
        <taxon>Bacteria</taxon>
        <taxon>Bacillati</taxon>
        <taxon>Actinomycetota</taxon>
        <taxon>Actinomycetes</taxon>
        <taxon>Kitasatosporales</taxon>
        <taxon>Streptomycetaceae</taxon>
        <taxon>Streptomyces</taxon>
    </lineage>
</organism>
<dbReference type="InterPro" id="IPR032710">
    <property type="entry name" value="NTF2-like_dom_sf"/>
</dbReference>
<dbReference type="CDD" id="cd00531">
    <property type="entry name" value="NTF2_like"/>
    <property type="match status" value="1"/>
</dbReference>
<dbReference type="InterPro" id="IPR037401">
    <property type="entry name" value="SnoaL-like"/>
</dbReference>
<dbReference type="Proteomes" id="UP001499878">
    <property type="component" value="Unassembled WGS sequence"/>
</dbReference>
<accession>A0ABP9T7T0</accession>
<protein>
    <recommendedName>
        <fullName evidence="1">SnoaL-like domain-containing protein</fullName>
    </recommendedName>
</protein>
<sequence length="188" mass="22177">MVDTQDALLTRVRDLESRLQRLEDVESIKDMHRRYIRKLADRDWDGMADFFTEDAVTDIRWHGRTEGKQHLVEHVFNDLHKTVTSADGYILSSPVIEIEPGGDTAYGEWTWHRHICEFRMSGGFMRVWGPWLEGRYRCTYRRVDGQWLFQNMWFRVVLPDVDPEEHEMEARLAGSHRHVIGGPADPRP</sequence>
<keyword evidence="3" id="KW-1185">Reference proteome</keyword>
<dbReference type="EMBL" id="BAABJR010000009">
    <property type="protein sequence ID" value="GAA5210768.1"/>
    <property type="molecule type" value="Genomic_DNA"/>
</dbReference>
<reference evidence="3" key="1">
    <citation type="journal article" date="2019" name="Int. J. Syst. Evol. Microbiol.">
        <title>The Global Catalogue of Microorganisms (GCM) 10K type strain sequencing project: providing services to taxonomists for standard genome sequencing and annotation.</title>
        <authorList>
            <consortium name="The Broad Institute Genomics Platform"/>
            <consortium name="The Broad Institute Genome Sequencing Center for Infectious Disease"/>
            <person name="Wu L."/>
            <person name="Ma J."/>
        </authorList>
    </citation>
    <scope>NUCLEOTIDE SEQUENCE [LARGE SCALE GENOMIC DNA]</scope>
    <source>
        <strain evidence="3">JCM 18306</strain>
    </source>
</reference>
<dbReference type="Pfam" id="PF13577">
    <property type="entry name" value="SnoaL_4"/>
    <property type="match status" value="1"/>
</dbReference>
<dbReference type="SUPFAM" id="SSF54427">
    <property type="entry name" value="NTF2-like"/>
    <property type="match status" value="1"/>
</dbReference>
<comment type="caution">
    <text evidence="2">The sequence shown here is derived from an EMBL/GenBank/DDBJ whole genome shotgun (WGS) entry which is preliminary data.</text>
</comment>
<gene>
    <name evidence="2" type="ORF">GCM10023323_39720</name>
</gene>
<evidence type="ECO:0000259" key="1">
    <source>
        <dbReference type="Pfam" id="PF13577"/>
    </source>
</evidence>
<evidence type="ECO:0000313" key="2">
    <source>
        <dbReference type="EMBL" id="GAA5210768.1"/>
    </source>
</evidence>
<proteinExistence type="predicted"/>
<dbReference type="RefSeq" id="WP_345632167.1">
    <property type="nucleotide sequence ID" value="NZ_BAABJR010000009.1"/>
</dbReference>
<name>A0ABP9T7T0_9ACTN</name>
<dbReference type="Gene3D" id="3.10.450.50">
    <property type="match status" value="1"/>
</dbReference>
<evidence type="ECO:0000313" key="3">
    <source>
        <dbReference type="Proteomes" id="UP001499878"/>
    </source>
</evidence>
<feature type="domain" description="SnoaL-like" evidence="1">
    <location>
        <begin position="20"/>
        <end position="151"/>
    </location>
</feature>